<dbReference type="KEGG" id="ovi:T265_12497"/>
<sequence>LLTRWLKWLEREFSDRKVRGSNPTSATRLPLSRLGQPDSIPALVLPSGGMAARHRKGATAERLLLLLHSYWCFRKSLRMNRAKRYRSLFSSTLPVPSCHPKGRRHEGCDSARLPRPRQERLSCRDQIRTTDLPVRKLQSYLQTANYCREITIIITQKCYSHNKPHYIKVNGMKTMHNDSLEKADDLPYWPVRKQGLAYPSVDNHQCRRLKRITWFGTTLLAICSLTTSHRYRAGQKVLCEVDGPTKMKSFSCDTLPVPNCHATRRKHEGWDTVRLPKPRQGKSRGGGRVRTTDLPVLQSPKTSNTINRSGSVTSYAFPKTIHRDECCSPIRNRLRDSWLRRETADWKAHGSNRTPASRSLLSRVGNPDEISDHVLPSNGMVARHRKHVTDELLFL</sequence>
<gene>
    <name evidence="2" type="ORF">T265_12497</name>
</gene>
<reference evidence="2 3" key="1">
    <citation type="submission" date="2013-11" db="EMBL/GenBank/DDBJ databases">
        <title>Opisthorchis viverrini - life in the bile duct.</title>
        <authorList>
            <person name="Young N.D."/>
            <person name="Nagarajan N."/>
            <person name="Lin S.J."/>
            <person name="Korhonen P.K."/>
            <person name="Jex A.R."/>
            <person name="Hall R.S."/>
            <person name="Safavi-Hemami H."/>
            <person name="Kaewkong W."/>
            <person name="Bertrand D."/>
            <person name="Gao S."/>
            <person name="Seet Q."/>
            <person name="Wongkham S."/>
            <person name="Teh B.T."/>
            <person name="Wongkham C."/>
            <person name="Intapan P.M."/>
            <person name="Maleewong W."/>
            <person name="Yang X."/>
            <person name="Hu M."/>
            <person name="Wang Z."/>
            <person name="Hofmann A."/>
            <person name="Sternberg P.W."/>
            <person name="Tan P."/>
            <person name="Wang J."/>
            <person name="Gasser R.B."/>
        </authorList>
    </citation>
    <scope>NUCLEOTIDE SEQUENCE [LARGE SCALE GENOMIC DNA]</scope>
</reference>
<dbReference type="AlphaFoldDB" id="A0A075A3Y5"/>
<dbReference type="RefSeq" id="XP_009162285.1">
    <property type="nucleotide sequence ID" value="XM_009164021.1"/>
</dbReference>
<name>A0A075A3Y5_OPIVI</name>
<feature type="non-terminal residue" evidence="2">
    <location>
        <position position="1"/>
    </location>
</feature>
<evidence type="ECO:0000313" key="2">
    <source>
        <dbReference type="EMBL" id="KER34076.1"/>
    </source>
</evidence>
<dbReference type="OrthoDB" id="6266369at2759"/>
<feature type="compositionally biased region" description="Basic residues" evidence="1">
    <location>
        <begin position="276"/>
        <end position="287"/>
    </location>
</feature>
<proteinExistence type="predicted"/>
<dbReference type="Proteomes" id="UP000054324">
    <property type="component" value="Unassembled WGS sequence"/>
</dbReference>
<dbReference type="CTD" id="20326665"/>
<dbReference type="EMBL" id="KL596620">
    <property type="protein sequence ID" value="KER34076.1"/>
    <property type="molecule type" value="Genomic_DNA"/>
</dbReference>
<feature type="compositionally biased region" description="Polar residues" evidence="1">
    <location>
        <begin position="299"/>
        <end position="310"/>
    </location>
</feature>
<keyword evidence="3" id="KW-1185">Reference proteome</keyword>
<organism evidence="2 3">
    <name type="scientific">Opisthorchis viverrini</name>
    <name type="common">Southeast Asian liver fluke</name>
    <dbReference type="NCBI Taxonomy" id="6198"/>
    <lineage>
        <taxon>Eukaryota</taxon>
        <taxon>Metazoa</taxon>
        <taxon>Spiralia</taxon>
        <taxon>Lophotrochozoa</taxon>
        <taxon>Platyhelminthes</taxon>
        <taxon>Trematoda</taxon>
        <taxon>Digenea</taxon>
        <taxon>Opisthorchiida</taxon>
        <taxon>Opisthorchiata</taxon>
        <taxon>Opisthorchiidae</taxon>
        <taxon>Opisthorchis</taxon>
    </lineage>
</organism>
<evidence type="ECO:0000256" key="1">
    <source>
        <dbReference type="SAM" id="MobiDB-lite"/>
    </source>
</evidence>
<protein>
    <submittedName>
        <fullName evidence="2">Uncharacterized protein</fullName>
    </submittedName>
</protein>
<dbReference type="GeneID" id="20326665"/>
<evidence type="ECO:0000313" key="3">
    <source>
        <dbReference type="Proteomes" id="UP000054324"/>
    </source>
</evidence>
<accession>A0A075A3Y5</accession>
<feature type="region of interest" description="Disordered" evidence="1">
    <location>
        <begin position="273"/>
        <end position="310"/>
    </location>
</feature>